<dbReference type="EMBL" id="JABSTR010000002">
    <property type="protein sequence ID" value="KAH9364133.1"/>
    <property type="molecule type" value="Genomic_DNA"/>
</dbReference>
<gene>
    <name evidence="2" type="ORF">HPB48_010133</name>
</gene>
<evidence type="ECO:0000313" key="2">
    <source>
        <dbReference type="EMBL" id="KAH9364133.1"/>
    </source>
</evidence>
<protein>
    <recommendedName>
        <fullName evidence="4">Tick transposon</fullName>
    </recommendedName>
</protein>
<proteinExistence type="predicted"/>
<evidence type="ECO:0000313" key="3">
    <source>
        <dbReference type="Proteomes" id="UP000821853"/>
    </source>
</evidence>
<sequence length="204" mass="22448">MLYTGATSRWNRRTRALATKYEVPLPTLNDLKGTSLGPKALRERVCAAETRMWEQRARSKPALRTYSVHKTTISREGFYDNSRGSSLLFEARSGTLRTAVWWAKCGREGEVRCSACGEEEESLEHVVLECKAIQPHQPSGTTLERALGFGFSKPPGGGPQASEANGGGDDAAVDIESQAETTERTKRRLENWFAVGKKRCGVVG</sequence>
<evidence type="ECO:0008006" key="4">
    <source>
        <dbReference type="Google" id="ProtNLM"/>
    </source>
</evidence>
<feature type="region of interest" description="Disordered" evidence="1">
    <location>
        <begin position="151"/>
        <end position="185"/>
    </location>
</feature>
<dbReference type="VEuPathDB" id="VectorBase:HLOH_042472"/>
<dbReference type="Proteomes" id="UP000821853">
    <property type="component" value="Chromosome 10"/>
</dbReference>
<reference evidence="2 3" key="1">
    <citation type="journal article" date="2020" name="Cell">
        <title>Large-Scale Comparative Analyses of Tick Genomes Elucidate Their Genetic Diversity and Vector Capacities.</title>
        <authorList>
            <consortium name="Tick Genome and Microbiome Consortium (TIGMIC)"/>
            <person name="Jia N."/>
            <person name="Wang J."/>
            <person name="Shi W."/>
            <person name="Du L."/>
            <person name="Sun Y."/>
            <person name="Zhan W."/>
            <person name="Jiang J.F."/>
            <person name="Wang Q."/>
            <person name="Zhang B."/>
            <person name="Ji P."/>
            <person name="Bell-Sakyi L."/>
            <person name="Cui X.M."/>
            <person name="Yuan T.T."/>
            <person name="Jiang B.G."/>
            <person name="Yang W.F."/>
            <person name="Lam T.T."/>
            <person name="Chang Q.C."/>
            <person name="Ding S.J."/>
            <person name="Wang X.J."/>
            <person name="Zhu J.G."/>
            <person name="Ruan X.D."/>
            <person name="Zhao L."/>
            <person name="Wei J.T."/>
            <person name="Ye R.Z."/>
            <person name="Que T.C."/>
            <person name="Du C.H."/>
            <person name="Zhou Y.H."/>
            <person name="Cheng J.X."/>
            <person name="Dai P.F."/>
            <person name="Guo W.B."/>
            <person name="Han X.H."/>
            <person name="Huang E.J."/>
            <person name="Li L.F."/>
            <person name="Wei W."/>
            <person name="Gao Y.C."/>
            <person name="Liu J.Z."/>
            <person name="Shao H.Z."/>
            <person name="Wang X."/>
            <person name="Wang C.C."/>
            <person name="Yang T.C."/>
            <person name="Huo Q.B."/>
            <person name="Li W."/>
            <person name="Chen H.Y."/>
            <person name="Chen S.E."/>
            <person name="Zhou L.G."/>
            <person name="Ni X.B."/>
            <person name="Tian J.H."/>
            <person name="Sheng Y."/>
            <person name="Liu T."/>
            <person name="Pan Y.S."/>
            <person name="Xia L.Y."/>
            <person name="Li J."/>
            <person name="Zhao F."/>
            <person name="Cao W.C."/>
        </authorList>
    </citation>
    <scope>NUCLEOTIDE SEQUENCE [LARGE SCALE GENOMIC DNA]</scope>
    <source>
        <strain evidence="2">HaeL-2018</strain>
    </source>
</reference>
<keyword evidence="3" id="KW-1185">Reference proteome</keyword>
<accession>A0A9J6FM60</accession>
<evidence type="ECO:0000256" key="1">
    <source>
        <dbReference type="SAM" id="MobiDB-lite"/>
    </source>
</evidence>
<dbReference type="AlphaFoldDB" id="A0A9J6FM60"/>
<comment type="caution">
    <text evidence="2">The sequence shown here is derived from an EMBL/GenBank/DDBJ whole genome shotgun (WGS) entry which is preliminary data.</text>
</comment>
<organism evidence="2 3">
    <name type="scientific">Haemaphysalis longicornis</name>
    <name type="common">Bush tick</name>
    <dbReference type="NCBI Taxonomy" id="44386"/>
    <lineage>
        <taxon>Eukaryota</taxon>
        <taxon>Metazoa</taxon>
        <taxon>Ecdysozoa</taxon>
        <taxon>Arthropoda</taxon>
        <taxon>Chelicerata</taxon>
        <taxon>Arachnida</taxon>
        <taxon>Acari</taxon>
        <taxon>Parasitiformes</taxon>
        <taxon>Ixodida</taxon>
        <taxon>Ixodoidea</taxon>
        <taxon>Ixodidae</taxon>
        <taxon>Haemaphysalinae</taxon>
        <taxon>Haemaphysalis</taxon>
    </lineage>
</organism>
<name>A0A9J6FM60_HAELO</name>